<dbReference type="OMA" id="IIQAKWA"/>
<reference evidence="3" key="1">
    <citation type="journal article" date="2013" name="Genome Announc.">
        <title>Draft genome sequence of the grapevine dieback fungus Eutypa lata UCR-EL1.</title>
        <authorList>
            <person name="Blanco-Ulate B."/>
            <person name="Rolshausen P.E."/>
            <person name="Cantu D."/>
        </authorList>
    </citation>
    <scope>NUCLEOTIDE SEQUENCE [LARGE SCALE GENOMIC DNA]</scope>
    <source>
        <strain evidence="3">UCR-EL1</strain>
    </source>
</reference>
<sequence length="259" mass="29042">MSSLKRTTLTLLANSLLASASVPTFYNSGTKSGWSGYNAEHLGTVTQVDNVHVGDSGTSLKMIQTYDPDYSDRYHSEAKLSDAYTVGDEGYYAFSFKLQSTWDTSSDQTYVIAQTITDFTDDPNNDCGDTWLPSMMLWVEGDQLVIRRKGNNMCGPWDDGYDQQLYTIGTISPGPWHRVILQANWQSSETGSYKVWLDGEQKLDESNVITTYIDDGKDRHFQFRVGLYANSWHDDGKLVGSGNRQIWIDEVSVGTEFPA</sequence>
<protein>
    <submittedName>
        <fullName evidence="2">Putative glucuronan lyase a protein</fullName>
    </submittedName>
</protein>
<proteinExistence type="predicted"/>
<evidence type="ECO:0000313" key="2">
    <source>
        <dbReference type="EMBL" id="EMR72764.1"/>
    </source>
</evidence>
<evidence type="ECO:0000256" key="1">
    <source>
        <dbReference type="SAM" id="SignalP"/>
    </source>
</evidence>
<evidence type="ECO:0000313" key="3">
    <source>
        <dbReference type="Proteomes" id="UP000012174"/>
    </source>
</evidence>
<dbReference type="InterPro" id="IPR025975">
    <property type="entry name" value="Polysacc_lyase"/>
</dbReference>
<keyword evidence="2" id="KW-0456">Lyase</keyword>
<feature type="signal peptide" evidence="1">
    <location>
        <begin position="1"/>
        <end position="20"/>
    </location>
</feature>
<dbReference type="HOGENOM" id="CLU_090719_0_0_1"/>
<organism evidence="2 3">
    <name type="scientific">Eutypa lata (strain UCR-EL1)</name>
    <name type="common">Grapevine dieback disease fungus</name>
    <name type="synonym">Eutypa armeniacae</name>
    <dbReference type="NCBI Taxonomy" id="1287681"/>
    <lineage>
        <taxon>Eukaryota</taxon>
        <taxon>Fungi</taxon>
        <taxon>Dikarya</taxon>
        <taxon>Ascomycota</taxon>
        <taxon>Pezizomycotina</taxon>
        <taxon>Sordariomycetes</taxon>
        <taxon>Xylariomycetidae</taxon>
        <taxon>Xylariales</taxon>
        <taxon>Diatrypaceae</taxon>
        <taxon>Eutypa</taxon>
    </lineage>
</organism>
<dbReference type="Proteomes" id="UP000012174">
    <property type="component" value="Unassembled WGS sequence"/>
</dbReference>
<name>M7T1F3_EUTLA</name>
<dbReference type="KEGG" id="ela:UCREL1_185"/>
<accession>M7T1F3</accession>
<dbReference type="GO" id="GO:0016829">
    <property type="term" value="F:lyase activity"/>
    <property type="evidence" value="ECO:0007669"/>
    <property type="project" value="UniProtKB-KW"/>
</dbReference>
<dbReference type="eggNOG" id="ENOG502SKY0">
    <property type="taxonomic scope" value="Eukaryota"/>
</dbReference>
<dbReference type="EMBL" id="KB705384">
    <property type="protein sequence ID" value="EMR72764.1"/>
    <property type="molecule type" value="Genomic_DNA"/>
</dbReference>
<dbReference type="Pfam" id="PF14099">
    <property type="entry name" value="Polysacc_lyase"/>
    <property type="match status" value="1"/>
</dbReference>
<dbReference type="AlphaFoldDB" id="M7T1F3"/>
<dbReference type="OrthoDB" id="3889489at2759"/>
<keyword evidence="1" id="KW-0732">Signal</keyword>
<dbReference type="Gene3D" id="2.60.120.200">
    <property type="match status" value="1"/>
</dbReference>
<keyword evidence="3" id="KW-1185">Reference proteome</keyword>
<gene>
    <name evidence="2" type="ORF">UCREL1_185</name>
</gene>
<feature type="chain" id="PRO_5004085146" evidence="1">
    <location>
        <begin position="21"/>
        <end position="259"/>
    </location>
</feature>